<protein>
    <submittedName>
        <fullName evidence="1">Uncharacterized protein</fullName>
    </submittedName>
</protein>
<comment type="caution">
    <text evidence="1">The sequence shown here is derived from an EMBL/GenBank/DDBJ whole genome shotgun (WGS) entry which is preliminary data.</text>
</comment>
<accession>A0ACC2TZ79</accession>
<dbReference type="Proteomes" id="UP001165960">
    <property type="component" value="Unassembled WGS sequence"/>
</dbReference>
<keyword evidence="2" id="KW-1185">Reference proteome</keyword>
<sequence length="177" mass="19645">MDPDTSPERYLPDKEEVNKNLLHQLLAMNDVTRRQAIHTEALPSHEAIETVSIPYAKQLSHPSRKVTHESNSVKKVAQILCSVKVLTTLETLKTLKPELTSALEAFLLQFKAHKLRVQAILDSGAPGNIVSTRLVKKLKLAPDLDYKEEFSTTVSDKIKALGKLVVTAPDIVLCNNT</sequence>
<evidence type="ECO:0000313" key="2">
    <source>
        <dbReference type="Proteomes" id="UP001165960"/>
    </source>
</evidence>
<proteinExistence type="predicted"/>
<reference evidence="1" key="1">
    <citation type="submission" date="2022-04" db="EMBL/GenBank/DDBJ databases">
        <title>Genome of the entomopathogenic fungus Entomophthora muscae.</title>
        <authorList>
            <person name="Elya C."/>
            <person name="Lovett B.R."/>
            <person name="Lee E."/>
            <person name="Macias A.M."/>
            <person name="Hajek A.E."/>
            <person name="De Bivort B.L."/>
            <person name="Kasson M.T."/>
            <person name="De Fine Licht H.H."/>
            <person name="Stajich J.E."/>
        </authorList>
    </citation>
    <scope>NUCLEOTIDE SEQUENCE</scope>
    <source>
        <strain evidence="1">Berkeley</strain>
    </source>
</reference>
<gene>
    <name evidence="1" type="ORF">DSO57_1030028</name>
</gene>
<organism evidence="1 2">
    <name type="scientific">Entomophthora muscae</name>
    <dbReference type="NCBI Taxonomy" id="34485"/>
    <lineage>
        <taxon>Eukaryota</taxon>
        <taxon>Fungi</taxon>
        <taxon>Fungi incertae sedis</taxon>
        <taxon>Zoopagomycota</taxon>
        <taxon>Entomophthoromycotina</taxon>
        <taxon>Entomophthoromycetes</taxon>
        <taxon>Entomophthorales</taxon>
        <taxon>Entomophthoraceae</taxon>
        <taxon>Entomophthora</taxon>
    </lineage>
</organism>
<name>A0ACC2TZ79_9FUNG</name>
<dbReference type="EMBL" id="QTSX02001623">
    <property type="protein sequence ID" value="KAJ9079969.1"/>
    <property type="molecule type" value="Genomic_DNA"/>
</dbReference>
<evidence type="ECO:0000313" key="1">
    <source>
        <dbReference type="EMBL" id="KAJ9079969.1"/>
    </source>
</evidence>